<dbReference type="OMA" id="AFQGPWA"/>
<evidence type="ECO:0008006" key="5">
    <source>
        <dbReference type="Google" id="ProtNLM"/>
    </source>
</evidence>
<evidence type="ECO:0000259" key="1">
    <source>
        <dbReference type="Pfam" id="PF24573"/>
    </source>
</evidence>
<dbReference type="GO" id="GO:0036158">
    <property type="term" value="P:outer dynein arm assembly"/>
    <property type="evidence" value="ECO:0007669"/>
    <property type="project" value="TreeGrafter"/>
</dbReference>
<gene>
    <name evidence="3" type="primary">DNAAF5</name>
</gene>
<organism evidence="3 4">
    <name type="scientific">Pygocentrus nattereri</name>
    <name type="common">Red-bellied piranha</name>
    <dbReference type="NCBI Taxonomy" id="42514"/>
    <lineage>
        <taxon>Eukaryota</taxon>
        <taxon>Metazoa</taxon>
        <taxon>Chordata</taxon>
        <taxon>Craniata</taxon>
        <taxon>Vertebrata</taxon>
        <taxon>Euteleostomi</taxon>
        <taxon>Actinopterygii</taxon>
        <taxon>Neopterygii</taxon>
        <taxon>Teleostei</taxon>
        <taxon>Ostariophysi</taxon>
        <taxon>Characiformes</taxon>
        <taxon>Characoidei</taxon>
        <taxon>Pygocentrus</taxon>
    </lineage>
</organism>
<reference evidence="3" key="2">
    <citation type="submission" date="2025-08" db="UniProtKB">
        <authorList>
            <consortium name="Ensembl"/>
        </authorList>
    </citation>
    <scope>IDENTIFICATION</scope>
</reference>
<dbReference type="GO" id="GO:0005737">
    <property type="term" value="C:cytoplasm"/>
    <property type="evidence" value="ECO:0007669"/>
    <property type="project" value="TreeGrafter"/>
</dbReference>
<dbReference type="Proteomes" id="UP001501920">
    <property type="component" value="Chromosome 14"/>
</dbReference>
<dbReference type="SUPFAM" id="SSF48371">
    <property type="entry name" value="ARM repeat"/>
    <property type="match status" value="1"/>
</dbReference>
<evidence type="ECO:0000313" key="3">
    <source>
        <dbReference type="Ensembl" id="ENSPNAP00000027442.1"/>
    </source>
</evidence>
<dbReference type="Pfam" id="PF25757">
    <property type="entry name" value="TPR_DNAAF5"/>
    <property type="match status" value="1"/>
</dbReference>
<evidence type="ECO:0000259" key="2">
    <source>
        <dbReference type="Pfam" id="PF25757"/>
    </source>
</evidence>
<reference evidence="3" key="3">
    <citation type="submission" date="2025-09" db="UniProtKB">
        <authorList>
            <consortium name="Ensembl"/>
        </authorList>
    </citation>
    <scope>IDENTIFICATION</scope>
</reference>
<feature type="domain" description="Dynein axonemal assembly factor 5 TPR repeats" evidence="2">
    <location>
        <begin position="23"/>
        <end position="307"/>
    </location>
</feature>
<dbReference type="Pfam" id="PF24573">
    <property type="entry name" value="HEAT_DAAF5"/>
    <property type="match status" value="1"/>
</dbReference>
<dbReference type="InterPro" id="IPR011989">
    <property type="entry name" value="ARM-like"/>
</dbReference>
<name>A0A3B4DSU1_PYGNA</name>
<protein>
    <recommendedName>
        <fullName evidence="5">TOG domain-containing protein</fullName>
    </recommendedName>
</protein>
<dbReference type="GO" id="GO:0003341">
    <property type="term" value="P:cilium movement"/>
    <property type="evidence" value="ECO:0007669"/>
    <property type="project" value="TreeGrafter"/>
</dbReference>
<proteinExistence type="predicted"/>
<keyword evidence="4" id="KW-1185">Reference proteome</keyword>
<reference evidence="3 4" key="1">
    <citation type="submission" date="2020-10" db="EMBL/GenBank/DDBJ databases">
        <title>Pygocentrus nattereri (red-bellied piranha) genome, fPygNat1, primary haplotype.</title>
        <authorList>
            <person name="Myers G."/>
            <person name="Meyer A."/>
            <person name="Karagic N."/>
            <person name="Pippel M."/>
            <person name="Winkler S."/>
            <person name="Tracey A."/>
            <person name="Wood J."/>
            <person name="Formenti G."/>
            <person name="Howe K."/>
            <person name="Fedrigo O."/>
            <person name="Jarvis E.D."/>
        </authorList>
    </citation>
    <scope>NUCLEOTIDE SEQUENCE [LARGE SCALE GENOMIC DNA]</scope>
</reference>
<dbReference type="Gene3D" id="1.25.10.10">
    <property type="entry name" value="Leucine-rich Repeat Variant"/>
    <property type="match status" value="4"/>
</dbReference>
<dbReference type="GeneTree" id="ENSGT00390000005666"/>
<dbReference type="GO" id="GO:0036159">
    <property type="term" value="P:inner dynein arm assembly"/>
    <property type="evidence" value="ECO:0007669"/>
    <property type="project" value="TreeGrafter"/>
</dbReference>
<feature type="domain" description="Dynein axonemal assembly factor 5 HEAT-repeat" evidence="1">
    <location>
        <begin position="317"/>
        <end position="515"/>
    </location>
</feature>
<dbReference type="STRING" id="42514.ENSPNAP00000027442"/>
<dbReference type="AlphaFoldDB" id="A0A3B4DSU1"/>
<dbReference type="GO" id="GO:0045505">
    <property type="term" value="F:dynein intermediate chain binding"/>
    <property type="evidence" value="ECO:0007669"/>
    <property type="project" value="TreeGrafter"/>
</dbReference>
<dbReference type="PANTHER" id="PTHR16216:SF2">
    <property type="entry name" value="DYNEIN AXONEMAL ASSEMBLY FACTOR 5"/>
    <property type="match status" value="1"/>
</dbReference>
<dbReference type="PANTHER" id="PTHR16216">
    <property type="entry name" value="DYNEIN ASSEMBLY FACTOR 5, AXONEMAL"/>
    <property type="match status" value="1"/>
</dbReference>
<dbReference type="InterPro" id="IPR057978">
    <property type="entry name" value="TPR_DAAF5"/>
</dbReference>
<dbReference type="Ensembl" id="ENSPNAT00000002554.2">
    <property type="protein sequence ID" value="ENSPNAP00000027442.1"/>
    <property type="gene ID" value="ENSPNAG00000002480.2"/>
</dbReference>
<evidence type="ECO:0000313" key="4">
    <source>
        <dbReference type="Proteomes" id="UP001501920"/>
    </source>
</evidence>
<dbReference type="FunFam" id="1.25.10.10:FF:001838">
    <property type="entry name" value="Dynein, axonemal, assembly factor 5"/>
    <property type="match status" value="1"/>
</dbReference>
<sequence>MATEEERPAAADVLRCLARHLNCLNEDNKSTRKRALESIRRETLANKGLSSSELQEVFAGLLKPLLKCLSDPAERCRETAVQMIGDFMRSVPKPEDSLPYLIPCLAQRLGGKEVLEPAEELRLSMVELLSLTVELCGRNLAPYLDDMVRILQRTITDPFPDVKKESCKCTTSFARCVPDHFHMQAESLVKPLMQTLSHQHSRVRVAATEATGAVIQFGTGKNVDDVLSHLAQRLFDDSPQVRKAVTVVVGHWLLHLRDRYSYFHKLIPLLLSSLSDDIPEIKNVAVELWRQVGAQWEKENEDDLKDKMDFLLSAPPRYPPGVERPTLGCRELVVRNLSKLMPAVGRDATDWLAQTRVKTLQLLRVLLLHAEEHCTQHLQPLLTTLYRACTDPEPAARTHCLESAELLGAFVSPEVFLRLLLADVENSSSSSSSSPWAPLMVLAAVLKGSSKEALNPHLLQLGQMFAQPDVCHDTEQTVYLEQLVECVEVLLNVCAEDCSIISLQMLKVLVTVQSLATEQELCSRAEECVRCVCEVLGFSGVCDLYRLHMADLLQWLSDSQRCWTAHSVHSNLLDIIALQSGPVLGEFLPQFLTLLRSCLEPSRDAELRLHVFTVLSKLLLNSRNTLNSQGCFGKYVQMFLQELLMPNLVWRAGRTAAAVRTSALSCMLALLQGGAISKDQVVSVEAKLSADLISALEEDSQLARLLACRLLHTLLTLTAHCLGSDTLNRIYPELLKRVDDSSDEVRAEALKALSVWFSSLGKLYDTETQRPHLQLLYQQLLLYLDDPDHRIQLIVLDVLKVGSVVDSLLLQQEVEAVREKQRSAEFCDQLLQHIHISCCLSLVYCLVDVVTVIDSDGLYG</sequence>
<dbReference type="InterPro" id="IPR016024">
    <property type="entry name" value="ARM-type_fold"/>
</dbReference>
<accession>A0A3B4DSU1</accession>
<dbReference type="InterPro" id="IPR052623">
    <property type="entry name" value="DAAF5"/>
</dbReference>
<dbReference type="InterPro" id="IPR056497">
    <property type="entry name" value="HEAT_DAAF5"/>
</dbReference>